<keyword evidence="2" id="KW-1185">Reference proteome</keyword>
<name>A0AAW2GGC8_9HYME</name>
<evidence type="ECO:0000313" key="2">
    <source>
        <dbReference type="Proteomes" id="UP001430953"/>
    </source>
</evidence>
<evidence type="ECO:0000313" key="1">
    <source>
        <dbReference type="EMBL" id="KAL0125625.1"/>
    </source>
</evidence>
<dbReference type="EMBL" id="JADYXP020000004">
    <property type="protein sequence ID" value="KAL0125625.1"/>
    <property type="molecule type" value="Genomic_DNA"/>
</dbReference>
<reference evidence="1 2" key="1">
    <citation type="submission" date="2023-03" db="EMBL/GenBank/DDBJ databases">
        <title>High recombination rates correlate with genetic variation in Cardiocondyla obscurior ants.</title>
        <authorList>
            <person name="Errbii M."/>
        </authorList>
    </citation>
    <scope>NUCLEOTIDE SEQUENCE [LARGE SCALE GENOMIC DNA]</scope>
    <source>
        <strain evidence="1">Alpha-2009</strain>
        <tissue evidence="1">Whole body</tissue>
    </source>
</reference>
<dbReference type="AlphaFoldDB" id="A0AAW2GGC8"/>
<sequence length="184" mass="20613">MCGKCVNVLYTRIRVRSAGRLQFFTADFEHPRINDFPAACLSTRRDSIRDSLTFCRIRPRDGDRFPRSDLVSEGPANIFPISPAVVRSLIKSNFPFPSNEIEIKNILFSQIGTPCFTACNLISREPSLGNALFRATITTTNLRLAANCIWQAEGHQPRGIQHTSDAVPVAIFPHYGEYEKQIAA</sequence>
<comment type="caution">
    <text evidence="1">The sequence shown here is derived from an EMBL/GenBank/DDBJ whole genome shotgun (WGS) entry which is preliminary data.</text>
</comment>
<dbReference type="Proteomes" id="UP001430953">
    <property type="component" value="Unassembled WGS sequence"/>
</dbReference>
<proteinExistence type="predicted"/>
<accession>A0AAW2GGC8</accession>
<gene>
    <name evidence="1" type="ORF">PUN28_004607</name>
</gene>
<organism evidence="1 2">
    <name type="scientific">Cardiocondyla obscurior</name>
    <dbReference type="NCBI Taxonomy" id="286306"/>
    <lineage>
        <taxon>Eukaryota</taxon>
        <taxon>Metazoa</taxon>
        <taxon>Ecdysozoa</taxon>
        <taxon>Arthropoda</taxon>
        <taxon>Hexapoda</taxon>
        <taxon>Insecta</taxon>
        <taxon>Pterygota</taxon>
        <taxon>Neoptera</taxon>
        <taxon>Endopterygota</taxon>
        <taxon>Hymenoptera</taxon>
        <taxon>Apocrita</taxon>
        <taxon>Aculeata</taxon>
        <taxon>Formicoidea</taxon>
        <taxon>Formicidae</taxon>
        <taxon>Myrmicinae</taxon>
        <taxon>Cardiocondyla</taxon>
    </lineage>
</organism>
<protein>
    <submittedName>
        <fullName evidence="1">Uncharacterized protein</fullName>
    </submittedName>
</protein>